<dbReference type="AlphaFoldDB" id="A0A0F4Z3B8"/>
<comment type="caution">
    <text evidence="2">The sequence shown here is derived from an EMBL/GenBank/DDBJ whole genome shotgun (WGS) entry which is preliminary data.</text>
</comment>
<dbReference type="OrthoDB" id="409543at2759"/>
<dbReference type="Gene3D" id="3.90.550.20">
    <property type="match status" value="1"/>
</dbReference>
<gene>
    <name evidence="2" type="ORF">T310_0889</name>
</gene>
<accession>A0A0F4Z3B8</accession>
<protein>
    <recommendedName>
        <fullName evidence="4">Capsule polysaccharide biosynthesis protein</fullName>
    </recommendedName>
</protein>
<proteinExistence type="predicted"/>
<evidence type="ECO:0000313" key="2">
    <source>
        <dbReference type="EMBL" id="KKA25024.1"/>
    </source>
</evidence>
<organism evidence="2 3">
    <name type="scientific">Rasamsonia emersonii (strain ATCC 16479 / CBS 393.64 / IMI 116815)</name>
    <dbReference type="NCBI Taxonomy" id="1408163"/>
    <lineage>
        <taxon>Eukaryota</taxon>
        <taxon>Fungi</taxon>
        <taxon>Dikarya</taxon>
        <taxon>Ascomycota</taxon>
        <taxon>Pezizomycotina</taxon>
        <taxon>Eurotiomycetes</taxon>
        <taxon>Eurotiomycetidae</taxon>
        <taxon>Eurotiales</taxon>
        <taxon>Trichocomaceae</taxon>
        <taxon>Rasamsonia</taxon>
    </lineage>
</organism>
<dbReference type="EMBL" id="LASV01000038">
    <property type="protein sequence ID" value="KKA25024.1"/>
    <property type="molecule type" value="Genomic_DNA"/>
</dbReference>
<dbReference type="InterPro" id="IPR029044">
    <property type="entry name" value="Nucleotide-diphossugar_trans"/>
</dbReference>
<dbReference type="Pfam" id="PF05704">
    <property type="entry name" value="Caps_synth"/>
    <property type="match status" value="1"/>
</dbReference>
<evidence type="ECO:0000313" key="3">
    <source>
        <dbReference type="Proteomes" id="UP000053958"/>
    </source>
</evidence>
<dbReference type="SUPFAM" id="SSF53448">
    <property type="entry name" value="Nucleotide-diphospho-sugar transferases"/>
    <property type="match status" value="1"/>
</dbReference>
<feature type="compositionally biased region" description="Low complexity" evidence="1">
    <location>
        <begin position="1"/>
        <end position="24"/>
    </location>
</feature>
<sequence length="683" mass="76882">MVASQSSRSESPASTSTPATSPGTESPPTPGPGLVYIPESKLDRRSDEEIITQLKSYQEPTSSDKNVWAFWNTGFDNMPPWSQRNVINWVRRLGPSWTVRVLDQVPGSPLNVSKFVDASFFPEAFNNRTMTGPHVGQHSGDLVRLPLLYLYGGVWMDVGMVLFRHIDDICWNAITDPMTPYEMSGFAIEICPGTTNMLNGFIATKRGNGFIKRWHDIYLELWKGVTESKGFHKHPLLAHLPLMYAPANHLNLPGALKISPEDFSDYLAHFQCFERLRRIVDPTDGFDGPEYFREKMYLLPAMQEMLKLQSVTEWSGARQFELLSTKREGEGAVQNELYHDAEKIALDLLANTSTMKLSHGPSGALDSFLADMWDDPKNHNKDIEAGTFAAYLRYGSVHFDQTRVLEPMKPRPTTGETLHIGVLQPKVTHETDIDAEMSSGKLALTVAEESLRMEKVFSCIAMVFSPTLTLRSIAATAAAAAQQTLKRQVQITTNPRPRNIAESRLILAALQKFGEVVTFRHLRGKVDDPEATSLVIFETAESAARAIEASPLTVPIPKHIHRPKPPNEHVLAADPLSKYESIEEPRPFTCKIQESHHDHEAAVKENPSHGPFQLDTNTYQYHDLVNSGIPQPELADCFWEPKRPVTPSFKKHIYQRNKMNGATSLMRVYREGFNMEKKKHKEK</sequence>
<feature type="region of interest" description="Disordered" evidence="1">
    <location>
        <begin position="1"/>
        <end position="40"/>
    </location>
</feature>
<dbReference type="RefSeq" id="XP_013331636.1">
    <property type="nucleotide sequence ID" value="XM_013476182.1"/>
</dbReference>
<evidence type="ECO:0008006" key="4">
    <source>
        <dbReference type="Google" id="ProtNLM"/>
    </source>
</evidence>
<dbReference type="GO" id="GO:0016757">
    <property type="term" value="F:glycosyltransferase activity"/>
    <property type="evidence" value="ECO:0007669"/>
    <property type="project" value="InterPro"/>
</dbReference>
<name>A0A0F4Z3B8_RASE3</name>
<reference evidence="2 3" key="1">
    <citation type="submission" date="2015-04" db="EMBL/GenBank/DDBJ databases">
        <authorList>
            <person name="Heijne W.H."/>
            <person name="Fedorova N.D."/>
            <person name="Nierman W.C."/>
            <person name="Vollebregt A.W."/>
            <person name="Zhao Z."/>
            <person name="Wu L."/>
            <person name="Kumar M."/>
            <person name="Stam H."/>
            <person name="van den Berg M.A."/>
            <person name="Pel H.J."/>
        </authorList>
    </citation>
    <scope>NUCLEOTIDE SEQUENCE [LARGE SCALE GENOMIC DNA]</scope>
    <source>
        <strain evidence="2 3">CBS 393.64</strain>
    </source>
</reference>
<dbReference type="GeneID" id="25312943"/>
<evidence type="ECO:0000256" key="1">
    <source>
        <dbReference type="SAM" id="MobiDB-lite"/>
    </source>
</evidence>
<dbReference type="InterPro" id="IPR008441">
    <property type="entry name" value="AfumC-like_glycosyl_Trfase"/>
</dbReference>
<keyword evidence="3" id="KW-1185">Reference proteome</keyword>
<dbReference type="Proteomes" id="UP000053958">
    <property type="component" value="Unassembled WGS sequence"/>
</dbReference>
<dbReference type="CDD" id="cd00590">
    <property type="entry name" value="RRM_SF"/>
    <property type="match status" value="1"/>
</dbReference>